<dbReference type="InterPro" id="IPR013785">
    <property type="entry name" value="Aldolase_TIM"/>
</dbReference>
<evidence type="ECO:0000256" key="3">
    <source>
        <dbReference type="ARBA" id="ARBA00022691"/>
    </source>
</evidence>
<evidence type="ECO:0000313" key="8">
    <source>
        <dbReference type="Proteomes" id="UP000502179"/>
    </source>
</evidence>
<organism evidence="7 8">
    <name type="scientific">Thermosulfuriphilus ammonigenes</name>
    <dbReference type="NCBI Taxonomy" id="1936021"/>
    <lineage>
        <taxon>Bacteria</taxon>
        <taxon>Pseudomonadati</taxon>
        <taxon>Thermodesulfobacteriota</taxon>
        <taxon>Thermodesulfobacteria</taxon>
        <taxon>Thermodesulfobacteriales</taxon>
        <taxon>Thermodesulfobacteriaceae</taxon>
        <taxon>Thermosulfuriphilus</taxon>
    </lineage>
</organism>
<name>A0A6G7PW70_9BACT</name>
<comment type="cofactor">
    <cofactor evidence="1">
        <name>[4Fe-4S] cluster</name>
        <dbReference type="ChEBI" id="CHEBI:49883"/>
    </cofactor>
</comment>
<dbReference type="AlphaFoldDB" id="A0A6G7PW70"/>
<dbReference type="SUPFAM" id="SSF102114">
    <property type="entry name" value="Radical SAM enzymes"/>
    <property type="match status" value="1"/>
</dbReference>
<evidence type="ECO:0000313" key="7">
    <source>
        <dbReference type="EMBL" id="QIJ71934.1"/>
    </source>
</evidence>
<dbReference type="InterPro" id="IPR058240">
    <property type="entry name" value="rSAM_sf"/>
</dbReference>
<dbReference type="Pfam" id="PF04055">
    <property type="entry name" value="Radical_SAM"/>
    <property type="match status" value="1"/>
</dbReference>
<keyword evidence="4" id="KW-0479">Metal-binding</keyword>
<gene>
    <name evidence="7" type="ORF">G4V39_06505</name>
</gene>
<proteinExistence type="predicted"/>
<accession>A0A6G7PW70</accession>
<keyword evidence="6" id="KW-0411">Iron-sulfur</keyword>
<dbReference type="GO" id="GO:0046872">
    <property type="term" value="F:metal ion binding"/>
    <property type="evidence" value="ECO:0007669"/>
    <property type="project" value="UniProtKB-KW"/>
</dbReference>
<sequence length="341" mass="38608">MPYYLRAIDSCGLILSYRCQCACRHCLYAAGPAWSEWMAPDFLDELLRGIKRVWKRPRGLHLAGGEPFLNFELLLLGVSRCRELGLPIEYVETNGGWAVDEARARERLVLLREAGLERLLISLSPFHAETIPLQVTLRAIALAREVFGEENIIVYLPHLEPIMAQLGKERPVCLSKYLQRFGPRETGRILFEGYGLIPGGRAGLLLGALLEGRPLSRFAGQNCLREIIFSRHAHFDPYGNYIPLFCGGLSLGRFRDLYRFVKELDVQTLPLARILVEEGPYGLAQMAMVDYGFEPAPEGYVGKCHLCVDVRRHLVARGADFQELAPKAFYEHLFDRPPLRP</sequence>
<keyword evidence="8" id="KW-1185">Reference proteome</keyword>
<dbReference type="KEGG" id="tav:G4V39_06505"/>
<dbReference type="GO" id="GO:0051539">
    <property type="term" value="F:4 iron, 4 sulfur cluster binding"/>
    <property type="evidence" value="ECO:0007669"/>
    <property type="project" value="UniProtKB-KW"/>
</dbReference>
<evidence type="ECO:0000256" key="2">
    <source>
        <dbReference type="ARBA" id="ARBA00022485"/>
    </source>
</evidence>
<dbReference type="PANTHER" id="PTHR43787:SF10">
    <property type="entry name" value="COFACTOR MODIFYING PROTEIN"/>
    <property type="match status" value="1"/>
</dbReference>
<dbReference type="PANTHER" id="PTHR43787">
    <property type="entry name" value="FEMO COFACTOR BIOSYNTHESIS PROTEIN NIFB-RELATED"/>
    <property type="match status" value="1"/>
</dbReference>
<evidence type="ECO:0000256" key="5">
    <source>
        <dbReference type="ARBA" id="ARBA00023004"/>
    </source>
</evidence>
<reference evidence="7 8" key="1">
    <citation type="submission" date="2020-02" db="EMBL/GenBank/DDBJ databases">
        <title>Genome analysis of Thermosulfuriphilus ammonigenes ST65T, an anaerobic thermophilic chemolithoautotrophic bacterium isolated from a deep-sea hydrothermal vent.</title>
        <authorList>
            <person name="Slobodkina G."/>
            <person name="Allioux M."/>
            <person name="Merkel A."/>
            <person name="Alain K."/>
            <person name="Jebbar M."/>
            <person name="Slobodkin A."/>
        </authorList>
    </citation>
    <scope>NUCLEOTIDE SEQUENCE [LARGE SCALE GENOMIC DNA]</scope>
    <source>
        <strain evidence="7 8">ST65</strain>
    </source>
</reference>
<protein>
    <submittedName>
        <fullName evidence="7">4Fe-4S cluster-binding domain-containing protein</fullName>
    </submittedName>
</protein>
<dbReference type="GO" id="GO:0003824">
    <property type="term" value="F:catalytic activity"/>
    <property type="evidence" value="ECO:0007669"/>
    <property type="project" value="InterPro"/>
</dbReference>
<evidence type="ECO:0000256" key="1">
    <source>
        <dbReference type="ARBA" id="ARBA00001966"/>
    </source>
</evidence>
<dbReference type="Gene3D" id="3.20.20.70">
    <property type="entry name" value="Aldolase class I"/>
    <property type="match status" value="1"/>
</dbReference>
<dbReference type="EMBL" id="CP048877">
    <property type="protein sequence ID" value="QIJ71934.1"/>
    <property type="molecule type" value="Genomic_DNA"/>
</dbReference>
<dbReference type="RefSeq" id="WP_166032151.1">
    <property type="nucleotide sequence ID" value="NZ_CP048877.1"/>
</dbReference>
<keyword evidence="2" id="KW-0004">4Fe-4S</keyword>
<evidence type="ECO:0000256" key="6">
    <source>
        <dbReference type="ARBA" id="ARBA00023014"/>
    </source>
</evidence>
<keyword evidence="3" id="KW-0949">S-adenosyl-L-methionine</keyword>
<keyword evidence="5" id="KW-0408">Iron</keyword>
<dbReference type="Proteomes" id="UP000502179">
    <property type="component" value="Chromosome"/>
</dbReference>
<dbReference type="InterPro" id="IPR007197">
    <property type="entry name" value="rSAM"/>
</dbReference>
<evidence type="ECO:0000256" key="4">
    <source>
        <dbReference type="ARBA" id="ARBA00022723"/>
    </source>
</evidence>
<dbReference type="CDD" id="cd01335">
    <property type="entry name" value="Radical_SAM"/>
    <property type="match status" value="1"/>
</dbReference>